<accession>A0AA40E280</accession>
<dbReference type="InterPro" id="IPR050546">
    <property type="entry name" value="Glycosyl_Hydrlase_16"/>
</dbReference>
<dbReference type="PANTHER" id="PTHR10963:SF42">
    <property type="entry name" value="PUTATIVE (AFU_ORTHOLOGUE AFUA_5G02280)-RELATED"/>
    <property type="match status" value="1"/>
</dbReference>
<keyword evidence="1" id="KW-0472">Membrane</keyword>
<feature type="transmembrane region" description="Helical" evidence="1">
    <location>
        <begin position="21"/>
        <end position="43"/>
    </location>
</feature>
<evidence type="ECO:0000313" key="4">
    <source>
        <dbReference type="Proteomes" id="UP001172102"/>
    </source>
</evidence>
<dbReference type="SUPFAM" id="SSF49899">
    <property type="entry name" value="Concanavalin A-like lectins/glucanases"/>
    <property type="match status" value="1"/>
</dbReference>
<gene>
    <name evidence="3" type="ORF">B0H67DRAFT_640848</name>
</gene>
<keyword evidence="1" id="KW-1133">Transmembrane helix</keyword>
<dbReference type="Pfam" id="PF26113">
    <property type="entry name" value="GH16_XgeA"/>
    <property type="match status" value="1"/>
</dbReference>
<name>A0AA40E280_9PEZI</name>
<protein>
    <submittedName>
        <fullName evidence="3">Beta-glucanase</fullName>
    </submittedName>
</protein>
<dbReference type="Gene3D" id="2.60.120.200">
    <property type="match status" value="1"/>
</dbReference>
<dbReference type="EMBL" id="JAUKUA010000002">
    <property type="protein sequence ID" value="KAK0724280.1"/>
    <property type="molecule type" value="Genomic_DNA"/>
</dbReference>
<evidence type="ECO:0000259" key="2">
    <source>
        <dbReference type="PROSITE" id="PS51762"/>
    </source>
</evidence>
<feature type="domain" description="GH16" evidence="2">
    <location>
        <begin position="54"/>
        <end position="314"/>
    </location>
</feature>
<evidence type="ECO:0000313" key="3">
    <source>
        <dbReference type="EMBL" id="KAK0724280.1"/>
    </source>
</evidence>
<dbReference type="InterPro" id="IPR013320">
    <property type="entry name" value="ConA-like_dom_sf"/>
</dbReference>
<keyword evidence="4" id="KW-1185">Reference proteome</keyword>
<dbReference type="AlphaFoldDB" id="A0AA40E280"/>
<dbReference type="GO" id="GO:0004553">
    <property type="term" value="F:hydrolase activity, hydrolyzing O-glycosyl compounds"/>
    <property type="evidence" value="ECO:0007669"/>
    <property type="project" value="InterPro"/>
</dbReference>
<keyword evidence="1" id="KW-0812">Transmembrane</keyword>
<dbReference type="GO" id="GO:0009251">
    <property type="term" value="P:glucan catabolic process"/>
    <property type="evidence" value="ECO:0007669"/>
    <property type="project" value="TreeGrafter"/>
</dbReference>
<dbReference type="PROSITE" id="PS51762">
    <property type="entry name" value="GH16_2"/>
    <property type="match status" value="1"/>
</dbReference>
<dbReference type="PANTHER" id="PTHR10963">
    <property type="entry name" value="GLYCOSYL HYDROLASE-RELATED"/>
    <property type="match status" value="1"/>
</dbReference>
<organism evidence="3 4">
    <name type="scientific">Lasiosphaeris hirsuta</name>
    <dbReference type="NCBI Taxonomy" id="260670"/>
    <lineage>
        <taxon>Eukaryota</taxon>
        <taxon>Fungi</taxon>
        <taxon>Dikarya</taxon>
        <taxon>Ascomycota</taxon>
        <taxon>Pezizomycotina</taxon>
        <taxon>Sordariomycetes</taxon>
        <taxon>Sordariomycetidae</taxon>
        <taxon>Sordariales</taxon>
        <taxon>Lasiosphaeriaceae</taxon>
        <taxon>Lasiosphaeris</taxon>
    </lineage>
</organism>
<dbReference type="InterPro" id="IPR000757">
    <property type="entry name" value="Beta-glucanase-like"/>
</dbReference>
<dbReference type="Proteomes" id="UP001172102">
    <property type="component" value="Unassembled WGS sequence"/>
</dbReference>
<sequence>MAWQLHEKRASWYDVRKWRSLAWAGAVIAAIVVTAVIVVPVLVTRRNNSADRYPNYTRLSYSLRETYQTKNFFDNFNYRTGDDPTHGHIHYVGSDYAATYNLTPTLIDSAMVKVDTSVGPSSIPDASTGRFSVRLESKRQYNQGLFIFHIKHSPYGCATWPALWLVDPNNWPAHGEIDIMEAVNPAAPSSPDTGNSITLHTDASCRMDVKRNMTGSVATVFGSDISATDCDVSPSSSNNNNAGCGVTGNPETYGAAFNAAGGGTLVVEWREEGIRMWQFGTTAVPADIKAGKPDPSIWPMPLADFPNTSCDIGGHFRNASIVANIDLCGDAIPESVWGASGCPTPCVGSHKCVGGWTKSNCTDFVSNNPQAFTNAYWEFGEFQVYQHS</sequence>
<proteinExistence type="predicted"/>
<reference evidence="3" key="1">
    <citation type="submission" date="2023-06" db="EMBL/GenBank/DDBJ databases">
        <title>Genome-scale phylogeny and comparative genomics of the fungal order Sordariales.</title>
        <authorList>
            <consortium name="Lawrence Berkeley National Laboratory"/>
            <person name="Hensen N."/>
            <person name="Bonometti L."/>
            <person name="Westerberg I."/>
            <person name="Brannstrom I.O."/>
            <person name="Guillou S."/>
            <person name="Cros-Aarteil S."/>
            <person name="Calhoun S."/>
            <person name="Haridas S."/>
            <person name="Kuo A."/>
            <person name="Mondo S."/>
            <person name="Pangilinan J."/>
            <person name="Riley R."/>
            <person name="Labutti K."/>
            <person name="Andreopoulos B."/>
            <person name="Lipzen A."/>
            <person name="Chen C."/>
            <person name="Yanf M."/>
            <person name="Daum C."/>
            <person name="Ng V."/>
            <person name="Clum A."/>
            <person name="Steindorff A."/>
            <person name="Ohm R."/>
            <person name="Martin F."/>
            <person name="Silar P."/>
            <person name="Natvig D."/>
            <person name="Lalanne C."/>
            <person name="Gautier V."/>
            <person name="Ament-Velasquez S.L."/>
            <person name="Kruys A."/>
            <person name="Hutchinson M.I."/>
            <person name="Powell A.J."/>
            <person name="Barry K."/>
            <person name="Miller A.N."/>
            <person name="Grigoriev I.V."/>
            <person name="Debuchy R."/>
            <person name="Gladieux P."/>
            <person name="Thoren M.H."/>
            <person name="Johannesson H."/>
        </authorList>
    </citation>
    <scope>NUCLEOTIDE SEQUENCE</scope>
    <source>
        <strain evidence="3">SMH4607-1</strain>
    </source>
</reference>
<comment type="caution">
    <text evidence="3">The sequence shown here is derived from an EMBL/GenBank/DDBJ whole genome shotgun (WGS) entry which is preliminary data.</text>
</comment>
<evidence type="ECO:0000256" key="1">
    <source>
        <dbReference type="SAM" id="Phobius"/>
    </source>
</evidence>